<dbReference type="Proteomes" id="UP001590950">
    <property type="component" value="Unassembled WGS sequence"/>
</dbReference>
<keyword evidence="2" id="KW-1185">Reference proteome</keyword>
<reference evidence="1 2" key="1">
    <citation type="submission" date="2024-09" db="EMBL/GenBank/DDBJ databases">
        <title>Rethinking Asexuality: The Enigmatic Case of Functional Sexual Genes in Lepraria (Stereocaulaceae).</title>
        <authorList>
            <person name="Doellman M."/>
            <person name="Sun Y."/>
            <person name="Barcenas-Pena A."/>
            <person name="Lumbsch H.T."/>
            <person name="Grewe F."/>
        </authorList>
    </citation>
    <scope>NUCLEOTIDE SEQUENCE [LARGE SCALE GENOMIC DNA]</scope>
    <source>
        <strain evidence="1 2">Mercado 3170</strain>
    </source>
</reference>
<sequence length="109" mass="12598">MESLTITLFRHTKCYRSSTNFTLCSRKAWRNAGNLPLVSSILYPPKTAVQSTSMFIRSIHTWKARRWCIGLADGVRERVLGATCIDHHYPINNMTYFTIQLVSLNLELY</sequence>
<protein>
    <submittedName>
        <fullName evidence="1">Uncharacterized protein</fullName>
    </submittedName>
</protein>
<accession>A0ABR4A1Y4</accession>
<comment type="caution">
    <text evidence="1">The sequence shown here is derived from an EMBL/GenBank/DDBJ whole genome shotgun (WGS) entry which is preliminary data.</text>
</comment>
<evidence type="ECO:0000313" key="1">
    <source>
        <dbReference type="EMBL" id="KAL2039445.1"/>
    </source>
</evidence>
<proteinExistence type="predicted"/>
<gene>
    <name evidence="1" type="ORF">N7G274_007717</name>
</gene>
<dbReference type="EMBL" id="JBEFKJ010000025">
    <property type="protein sequence ID" value="KAL2039445.1"/>
    <property type="molecule type" value="Genomic_DNA"/>
</dbReference>
<evidence type="ECO:0000313" key="2">
    <source>
        <dbReference type="Proteomes" id="UP001590950"/>
    </source>
</evidence>
<organism evidence="1 2">
    <name type="scientific">Stereocaulon virgatum</name>
    <dbReference type="NCBI Taxonomy" id="373712"/>
    <lineage>
        <taxon>Eukaryota</taxon>
        <taxon>Fungi</taxon>
        <taxon>Dikarya</taxon>
        <taxon>Ascomycota</taxon>
        <taxon>Pezizomycotina</taxon>
        <taxon>Lecanoromycetes</taxon>
        <taxon>OSLEUM clade</taxon>
        <taxon>Lecanoromycetidae</taxon>
        <taxon>Lecanorales</taxon>
        <taxon>Lecanorineae</taxon>
        <taxon>Stereocaulaceae</taxon>
        <taxon>Stereocaulon</taxon>
    </lineage>
</organism>
<name>A0ABR4A1Y4_9LECA</name>